<comment type="caution">
    <text evidence="1">The sequence shown here is derived from an EMBL/GenBank/DDBJ whole genome shotgun (WGS) entry which is preliminary data.</text>
</comment>
<evidence type="ECO:0000313" key="2">
    <source>
        <dbReference type="Proteomes" id="UP000442105"/>
    </source>
</evidence>
<sequence>MMDEKYNNIVKEAEVLFESILKDSLLVQKDTLYEGYPMNPPIRHNIEVCITDNTGSYGIME</sequence>
<name>A0AA90UD79_9BACT</name>
<gene>
    <name evidence="1" type="ORF">F7D95_01260</name>
</gene>
<dbReference type="RefSeq" id="WP_153127671.1">
    <property type="nucleotide sequence ID" value="NZ_VZCW01000032.1"/>
</dbReference>
<protein>
    <submittedName>
        <fullName evidence="1">Uncharacterized protein</fullName>
    </submittedName>
</protein>
<proteinExistence type="predicted"/>
<accession>A0AA90UD79</accession>
<dbReference type="Proteomes" id="UP000442105">
    <property type="component" value="Unassembled WGS sequence"/>
</dbReference>
<reference evidence="2" key="1">
    <citation type="submission" date="2019-09" db="EMBL/GenBank/DDBJ databases">
        <title>Distinct polysaccharide growth profiles of human intestinal Prevotella copri isolates.</title>
        <authorList>
            <person name="Fehlner-Peach H."/>
            <person name="Magnabosco C."/>
            <person name="Raghavan V."/>
            <person name="Scher J.U."/>
            <person name="Tett A."/>
            <person name="Cox L.M."/>
            <person name="Gottsegen C."/>
            <person name="Watters A."/>
            <person name="Wiltshire- Gordon J.D."/>
            <person name="Segata N."/>
            <person name="Bonneau R."/>
            <person name="Littman D.R."/>
        </authorList>
    </citation>
    <scope>NUCLEOTIDE SEQUENCE [LARGE SCALE GENOMIC DNA]</scope>
    <source>
        <strain evidence="2">iAQ1179</strain>
    </source>
</reference>
<dbReference type="EMBL" id="VZCW01000032">
    <property type="protein sequence ID" value="MQN11468.1"/>
    <property type="molecule type" value="Genomic_DNA"/>
</dbReference>
<evidence type="ECO:0000313" key="1">
    <source>
        <dbReference type="EMBL" id="MQN11468.1"/>
    </source>
</evidence>
<organism evidence="1 2">
    <name type="scientific">Segatella copri</name>
    <dbReference type="NCBI Taxonomy" id="165179"/>
    <lineage>
        <taxon>Bacteria</taxon>
        <taxon>Pseudomonadati</taxon>
        <taxon>Bacteroidota</taxon>
        <taxon>Bacteroidia</taxon>
        <taxon>Bacteroidales</taxon>
        <taxon>Prevotellaceae</taxon>
        <taxon>Segatella</taxon>
    </lineage>
</organism>
<dbReference type="AlphaFoldDB" id="A0AA90UD79"/>